<accession>A0A8H3MDX0</accession>
<gene>
    <name evidence="1" type="ORF">RCL2_002905000</name>
</gene>
<organism evidence="1 2">
    <name type="scientific">Rhizophagus clarus</name>
    <dbReference type="NCBI Taxonomy" id="94130"/>
    <lineage>
        <taxon>Eukaryota</taxon>
        <taxon>Fungi</taxon>
        <taxon>Fungi incertae sedis</taxon>
        <taxon>Mucoromycota</taxon>
        <taxon>Glomeromycotina</taxon>
        <taxon>Glomeromycetes</taxon>
        <taxon>Glomerales</taxon>
        <taxon>Glomeraceae</taxon>
        <taxon>Rhizophagus</taxon>
    </lineage>
</organism>
<name>A0A8H3MDX0_9GLOM</name>
<reference evidence="1" key="1">
    <citation type="submission" date="2019-10" db="EMBL/GenBank/DDBJ databases">
        <title>Conservation and host-specific expression of non-tandemly repeated heterogenous ribosome RNA gene in arbuscular mycorrhizal fungi.</title>
        <authorList>
            <person name="Maeda T."/>
            <person name="Kobayashi Y."/>
            <person name="Nakagawa T."/>
            <person name="Ezawa T."/>
            <person name="Yamaguchi K."/>
            <person name="Bino T."/>
            <person name="Nishimoto Y."/>
            <person name="Shigenobu S."/>
            <person name="Kawaguchi M."/>
        </authorList>
    </citation>
    <scope>NUCLEOTIDE SEQUENCE</scope>
    <source>
        <strain evidence="1">HR1</strain>
    </source>
</reference>
<evidence type="ECO:0008006" key="3">
    <source>
        <dbReference type="Google" id="ProtNLM"/>
    </source>
</evidence>
<dbReference type="EMBL" id="BLAL01000315">
    <property type="protein sequence ID" value="GET02676.1"/>
    <property type="molecule type" value="Genomic_DNA"/>
</dbReference>
<proteinExistence type="predicted"/>
<dbReference type="Proteomes" id="UP000615446">
    <property type="component" value="Unassembled WGS sequence"/>
</dbReference>
<dbReference type="AlphaFoldDB" id="A0A8H3MDX0"/>
<evidence type="ECO:0000313" key="2">
    <source>
        <dbReference type="Proteomes" id="UP000615446"/>
    </source>
</evidence>
<sequence length="1083" mass="126951">MSRHHLIQPQIFKSSEFRIRAPKKIQQEFRNHKSVYPIHLFASSQQEHKQGNNEFEQNYYEFEQDHQEFERNHKFEQVHQEFERSHGFEQDDQEFEQSHGFEQDHQEFERNHKFEQNERNYGFEQDHQEFEQDSELDPEFIFNNDPKTFDGKKNFFSNENNSEFAIAAYQNLIQILKHPLFKVDELCSNLQKLKSYRQKLPLMEIQSHMVPINIHKTPSTSKEITRTYYFSLTEHLIRILQNPSINSKLYFGPGVYNEVCEEFWHGNLWAESPLFGQSKIVTERGNFVCGDFICYYASNNNVKYGQIRSFIMVKGILKAQIQRLLTFDEIPLHFKSQDRLMNASKKLWMLEETILPIIDILNIVDHCIIWLEDNILPSYYNFSIAEIIYKFNNRWKIRGISLHHQHPIEHLQLQDPPFGIPVLKFFLDLYYDDFGTFRNTYHSLGGVYLQIGNMSQKLRKQLQNHFIIGLVPFGANIHDFIKPFLEEVRQLEHGFVITINNKKYWLTGGLGIITADLPQGNDIARILRHNAKYGCRSYYAAKDDLTNISFDTILNSRYHQITNLQFKEIQELNSNNARIQRSTELGLRDPGPLDPYIHYRHLHIPQDPYHAVAGKVARFLECTCSILTSQGESFIIQYWKAFETPRKWARLPNLIKHRHSFMMSDVLRLSMILPFILKRCLHSGTIKSEYLTATKERLSLSHQNNVIKKLVKTWALVAKASKEIFSTIILQPEYYDNLSQTLNNEHHALLEMFPTSFGNLPNLHINRHLIDHARNYGTCTNMSVGIKEMVHRIFKGIVPHTNKHNLELILLQQINTFQTLRYLTNGGLDDQGQHSTIFANIIADPKLKNLLSGWYIKNYNLSIHSNEEESLDNDADNVENSDNTSLITNMTLIRCSDIYLRSKWCLQDIEAAGFISPNLHKNGLLGEIMQVYFSYYSMDQALLSTHIHFYNSASYTIKKDGDYQKIEVHIGDVVEIALVENESGFASVDAIIKHRGNDEQDYVFIYITWFEDISRQDELLLCPIYQLQKDTNHSWYRIHPISTVKSTSEVLFVHNCDSRCTADHHETSNFKQNISEAKDISEY</sequence>
<protein>
    <recommendedName>
        <fullName evidence="3">BAH domain-containing protein</fullName>
    </recommendedName>
</protein>
<evidence type="ECO:0000313" key="1">
    <source>
        <dbReference type="EMBL" id="GET02676.1"/>
    </source>
</evidence>
<comment type="caution">
    <text evidence="1">The sequence shown here is derived from an EMBL/GenBank/DDBJ whole genome shotgun (WGS) entry which is preliminary data.</text>
</comment>